<reference evidence="3 4" key="1">
    <citation type="submission" date="2024-08" db="EMBL/GenBank/DDBJ databases">
        <title>Gnathostoma spinigerum genome.</title>
        <authorList>
            <person name="Gonzalez-Bertolin B."/>
            <person name="Monzon S."/>
            <person name="Zaballos A."/>
            <person name="Jimenez P."/>
            <person name="Dekumyoy P."/>
            <person name="Varona S."/>
            <person name="Cuesta I."/>
            <person name="Sumanam S."/>
            <person name="Adisakwattana P."/>
            <person name="Gasser R.B."/>
            <person name="Hernandez-Gonzalez A."/>
            <person name="Young N.D."/>
            <person name="Perteguer M.J."/>
        </authorList>
    </citation>
    <scope>NUCLEOTIDE SEQUENCE [LARGE SCALE GENOMIC DNA]</scope>
    <source>
        <strain evidence="3">AL3</strain>
        <tissue evidence="3">Liver</tissue>
    </source>
</reference>
<evidence type="ECO:0000313" key="3">
    <source>
        <dbReference type="EMBL" id="MFH4983475.1"/>
    </source>
</evidence>
<protein>
    <submittedName>
        <fullName evidence="3">Uncharacterized protein</fullName>
    </submittedName>
</protein>
<evidence type="ECO:0000256" key="1">
    <source>
        <dbReference type="SAM" id="MobiDB-lite"/>
    </source>
</evidence>
<feature type="chain" id="PRO_5044756855" evidence="2">
    <location>
        <begin position="24"/>
        <end position="115"/>
    </location>
</feature>
<keyword evidence="4" id="KW-1185">Reference proteome</keyword>
<comment type="caution">
    <text evidence="3">The sequence shown here is derived from an EMBL/GenBank/DDBJ whole genome shotgun (WGS) entry which is preliminary data.</text>
</comment>
<dbReference type="AlphaFoldDB" id="A0ABD6F2W8"/>
<dbReference type="Proteomes" id="UP001608902">
    <property type="component" value="Unassembled WGS sequence"/>
</dbReference>
<organism evidence="3 4">
    <name type="scientific">Gnathostoma spinigerum</name>
    <dbReference type="NCBI Taxonomy" id="75299"/>
    <lineage>
        <taxon>Eukaryota</taxon>
        <taxon>Metazoa</taxon>
        <taxon>Ecdysozoa</taxon>
        <taxon>Nematoda</taxon>
        <taxon>Chromadorea</taxon>
        <taxon>Rhabditida</taxon>
        <taxon>Spirurina</taxon>
        <taxon>Gnathostomatomorpha</taxon>
        <taxon>Gnathostomatoidea</taxon>
        <taxon>Gnathostomatidae</taxon>
        <taxon>Gnathostoma</taxon>
    </lineage>
</organism>
<sequence length="115" mass="13156">MSTFDRLFLLFFVTALLNESVSHSHSHSHSHDSHEHHHHDAHSHGVPKIVGKRKRQAYSADILYGHYHPGYHIVPHGDHLDAIPYYGVDLYGDTKVILLTREFWTSSGRSVDLLP</sequence>
<accession>A0ABD6F2W8</accession>
<feature type="signal peptide" evidence="2">
    <location>
        <begin position="1"/>
        <end position="23"/>
    </location>
</feature>
<dbReference type="EMBL" id="JBGFUD010012447">
    <property type="protein sequence ID" value="MFH4983475.1"/>
    <property type="molecule type" value="Genomic_DNA"/>
</dbReference>
<gene>
    <name evidence="3" type="ORF">AB6A40_010184</name>
</gene>
<feature type="region of interest" description="Disordered" evidence="1">
    <location>
        <begin position="24"/>
        <end position="48"/>
    </location>
</feature>
<name>A0ABD6F2W8_9BILA</name>
<evidence type="ECO:0000313" key="4">
    <source>
        <dbReference type="Proteomes" id="UP001608902"/>
    </source>
</evidence>
<proteinExistence type="predicted"/>
<keyword evidence="2" id="KW-0732">Signal</keyword>
<evidence type="ECO:0000256" key="2">
    <source>
        <dbReference type="SAM" id="SignalP"/>
    </source>
</evidence>